<keyword evidence="2" id="KW-1185">Reference proteome</keyword>
<sequence>MIFQKSRELLRSPPSFRLSDEFIGKVKDSEKLKEFAINDQSTTVFLAQNKEYLLHTFRNETSKFYETRNYNDRNHFLAIYSKNDYQFIKEVPLSGAPLGYTKEGYIITLVNDNPNNFKIKFLEIKKVINS</sequence>
<protein>
    <submittedName>
        <fullName evidence="1">Uncharacterized protein</fullName>
    </submittedName>
</protein>
<dbReference type="AlphaFoldDB" id="A0A5D3YLR7"/>
<accession>A0A5D3YLR7</accession>
<evidence type="ECO:0000313" key="1">
    <source>
        <dbReference type="EMBL" id="TYP93621.1"/>
    </source>
</evidence>
<dbReference type="RefSeq" id="WP_148898681.1">
    <property type="nucleotide sequence ID" value="NZ_VNHY01000002.1"/>
</dbReference>
<proteinExistence type="predicted"/>
<reference evidence="1 2" key="1">
    <citation type="submission" date="2019-07" db="EMBL/GenBank/DDBJ databases">
        <title>Genomic Encyclopedia of Archaeal and Bacterial Type Strains, Phase II (KMG-II): from individual species to whole genera.</title>
        <authorList>
            <person name="Goeker M."/>
        </authorList>
    </citation>
    <scope>NUCLEOTIDE SEQUENCE [LARGE SCALE GENOMIC DNA]</scope>
    <source>
        <strain evidence="1 2">DSM 21935</strain>
    </source>
</reference>
<evidence type="ECO:0000313" key="2">
    <source>
        <dbReference type="Proteomes" id="UP000324595"/>
    </source>
</evidence>
<name>A0A5D3YLR7_9BACT</name>
<dbReference type="Proteomes" id="UP000324595">
    <property type="component" value="Unassembled WGS sequence"/>
</dbReference>
<dbReference type="EMBL" id="VNHY01000002">
    <property type="protein sequence ID" value="TYP93621.1"/>
    <property type="molecule type" value="Genomic_DNA"/>
</dbReference>
<organism evidence="1 2">
    <name type="scientific">Fodinibius salinus</name>
    <dbReference type="NCBI Taxonomy" id="860790"/>
    <lineage>
        <taxon>Bacteria</taxon>
        <taxon>Pseudomonadati</taxon>
        <taxon>Balneolota</taxon>
        <taxon>Balneolia</taxon>
        <taxon>Balneolales</taxon>
        <taxon>Balneolaceae</taxon>
        <taxon>Fodinibius</taxon>
    </lineage>
</organism>
<comment type="caution">
    <text evidence="1">The sequence shown here is derived from an EMBL/GenBank/DDBJ whole genome shotgun (WGS) entry which is preliminary data.</text>
</comment>
<gene>
    <name evidence="1" type="ORF">LX73_1328</name>
</gene>